<gene>
    <name evidence="2" type="primary">CskBV18.1</name>
    <name evidence="2" type="ORF">CSKBV_18.1</name>
</gene>
<feature type="region of interest" description="Disordered" evidence="1">
    <location>
        <begin position="54"/>
        <end position="94"/>
    </location>
</feature>
<accession>S0DJ48</accession>
<reference evidence="2" key="1">
    <citation type="journal article" date="2013" name="PLoS ONE">
        <title>Adaptive selection on bracovirus genomes drives the specialization of cotesia parasitoid wasps.</title>
        <authorList>
            <person name="Jancek S."/>
            <person name="Bezier A."/>
            <person name="Gayral P."/>
            <person name="Paillusson C."/>
            <person name="Kaiser L."/>
            <person name="Dupas S."/>
            <person name="Le Ru B.P."/>
            <person name="Barbe V."/>
            <person name="Periquet G."/>
            <person name="Drezen J.-M."/>
            <person name="Herniou E.A."/>
        </authorList>
    </citation>
    <scope>NUCLEOTIDE SEQUENCE</scope>
    <source>
        <strain evidence="2">Kitale</strain>
    </source>
</reference>
<organism evidence="2">
    <name type="scientific">Cotesia sesamiae Kitale bracovirus</name>
    <dbReference type="NCBI Taxonomy" id="452648"/>
    <lineage>
        <taxon>Viruses</taxon>
        <taxon>Viruses incertae sedis</taxon>
        <taxon>Polydnaviriformidae</taxon>
        <taxon>Bracoviriform</taxon>
        <taxon>Cotesia sesamiae bracovirus</taxon>
    </lineage>
</organism>
<evidence type="ECO:0000256" key="1">
    <source>
        <dbReference type="SAM" id="MobiDB-lite"/>
    </source>
</evidence>
<dbReference type="EMBL" id="HF562919">
    <property type="protein sequence ID" value="CCQ19194.1"/>
    <property type="molecule type" value="Genomic_DNA"/>
</dbReference>
<sequence>MCSVQCYQISDLLSYFDHPVDPELDIRRYKYFDDELLQFITCSSKQEQSCLSSLLEHRNNRPEMSTSNRKSERLQKKKSAPAPDLQVPGTSKQSNKKEIDDVSLLLTIKPIVATLLEYLKEVEDHTDSEQKQPGNDDPMAVERLKYTQLRDIFLKIVHKKMSKCLQLHRKKVETDNGVLVTKKIVNNVITMLIQAMMFMGRDIE</sequence>
<name>S0DJ48_9VIRU</name>
<evidence type="ECO:0000313" key="2">
    <source>
        <dbReference type="EMBL" id="CCQ19194.1"/>
    </source>
</evidence>
<protein>
    <submittedName>
        <fullName evidence="2">Uncharacterized protein</fullName>
    </submittedName>
</protein>
<proteinExistence type="predicted"/>